<evidence type="ECO:0000313" key="3">
    <source>
        <dbReference type="Proteomes" id="UP000225277"/>
    </source>
</evidence>
<feature type="unsure residue" description="I or L" evidence="2">
    <location>
        <position position="397"/>
    </location>
</feature>
<accession>A0A2D3VC46</accession>
<keyword evidence="3" id="KW-1185">Reference proteome</keyword>
<organism evidence="2 3">
    <name type="scientific">Ramularia collo-cygni</name>
    <dbReference type="NCBI Taxonomy" id="112498"/>
    <lineage>
        <taxon>Eukaryota</taxon>
        <taxon>Fungi</taxon>
        <taxon>Dikarya</taxon>
        <taxon>Ascomycota</taxon>
        <taxon>Pezizomycotina</taxon>
        <taxon>Dothideomycetes</taxon>
        <taxon>Dothideomycetidae</taxon>
        <taxon>Mycosphaerellales</taxon>
        <taxon>Mycosphaerellaceae</taxon>
        <taxon>Ramularia</taxon>
    </lineage>
</organism>
<proteinExistence type="predicted"/>
<name>A0A2D3VC46_9PEZI</name>
<feature type="region of interest" description="Disordered" evidence="1">
    <location>
        <begin position="422"/>
        <end position="449"/>
    </location>
</feature>
<dbReference type="EMBL" id="FJUY01000011">
    <property type="protein sequence ID" value="CZT21276.1"/>
    <property type="molecule type" value="Genomic_DNA"/>
</dbReference>
<evidence type="ECO:0008006" key="4">
    <source>
        <dbReference type="Google" id="ProtNLM"/>
    </source>
</evidence>
<sequence>MDMAAAQRSGAANMKTPATFMGLPAEIHCAIAEVADGPDVLSLRLTCRDLSAACFDTFTSRFFEHRIHLFTRTGLQQLVDITTQSGFRTKLKTIRLVPVRLTSTNANDIKPLKKIWNSEASDFRDSGIESELLAQLLDNLAACKVYPSIILSDVSLAAGRIKRTAGFSGLEALLGKQEAIDHVQQARSPPSALRALTAASAQSATPIVKLNSSSVLELLGEKTFDKLPDATLQRAWSQLTALELGTFDTPEESYDSRSPAVAGLMKLLKSATKLQKLSIFQFTSPLIDFDMISTNFDECRLRSVELVGLNEHSERIMCFLGKQRSTLKRLTLALIAVNDQRVWKDIFSSLSVGFSLDFIRFHYLNVYGDEWELASTVARTQKACLMVSGKKGVQEVLVELADDAQFTDYNDNNPQEIWTGIADDEGLEGIGADSDTDGDEDADAEDDGN</sequence>
<evidence type="ECO:0000256" key="1">
    <source>
        <dbReference type="SAM" id="MobiDB-lite"/>
    </source>
</evidence>
<protein>
    <recommendedName>
        <fullName evidence="4">F-box domain-containing protein</fullName>
    </recommendedName>
</protein>
<feature type="compositionally biased region" description="Acidic residues" evidence="1">
    <location>
        <begin position="434"/>
        <end position="449"/>
    </location>
</feature>
<dbReference type="Proteomes" id="UP000225277">
    <property type="component" value="Unassembled WGS sequence"/>
</dbReference>
<reference evidence="2 3" key="1">
    <citation type="submission" date="2016-03" db="EMBL/GenBank/DDBJ databases">
        <authorList>
            <person name="Ploux O."/>
        </authorList>
    </citation>
    <scope>NUCLEOTIDE SEQUENCE [LARGE SCALE GENOMIC DNA]</scope>
    <source>
        <strain evidence="2 3">URUG2</strain>
    </source>
</reference>
<gene>
    <name evidence="2" type="ORF">RCC_07139</name>
</gene>
<evidence type="ECO:0000313" key="2">
    <source>
        <dbReference type="EMBL" id="CZT21276.1"/>
    </source>
</evidence>
<dbReference type="AlphaFoldDB" id="A0A2D3VC46"/>